<accession>A0A9P0BEN1</accession>
<dbReference type="PIRSF" id="PIRSF000862">
    <property type="entry name" value="Steryl_ester_lip"/>
    <property type="match status" value="1"/>
</dbReference>
<evidence type="ECO:0000256" key="6">
    <source>
        <dbReference type="ARBA" id="ARBA00023180"/>
    </source>
</evidence>
<dbReference type="OrthoDB" id="9974421at2759"/>
<keyword evidence="9" id="KW-1133">Transmembrane helix</keyword>
<feature type="transmembrane region" description="Helical" evidence="9">
    <location>
        <begin position="402"/>
        <end position="422"/>
    </location>
</feature>
<dbReference type="GO" id="GO:0016788">
    <property type="term" value="F:hydrolase activity, acting on ester bonds"/>
    <property type="evidence" value="ECO:0007669"/>
    <property type="project" value="InterPro"/>
</dbReference>
<dbReference type="Gene3D" id="3.40.50.1820">
    <property type="entry name" value="alpha/beta hydrolase"/>
    <property type="match status" value="1"/>
</dbReference>
<evidence type="ECO:0000313" key="13">
    <source>
        <dbReference type="Proteomes" id="UP001154078"/>
    </source>
</evidence>
<dbReference type="EMBL" id="OV121138">
    <property type="protein sequence ID" value="CAH0560470.1"/>
    <property type="molecule type" value="Genomic_DNA"/>
</dbReference>
<dbReference type="GO" id="GO:0016042">
    <property type="term" value="P:lipid catabolic process"/>
    <property type="evidence" value="ECO:0007669"/>
    <property type="project" value="UniProtKB-KW"/>
</dbReference>
<feature type="active site" description="Charge relay system" evidence="8">
    <location>
        <position position="369"/>
    </location>
</feature>
<keyword evidence="6" id="KW-0325">Glycoprotein</keyword>
<dbReference type="InterPro" id="IPR029058">
    <property type="entry name" value="AB_hydrolase_fold"/>
</dbReference>
<evidence type="ECO:0000256" key="5">
    <source>
        <dbReference type="ARBA" id="ARBA00023098"/>
    </source>
</evidence>
<dbReference type="InterPro" id="IPR006693">
    <property type="entry name" value="AB_hydrolase_lipase"/>
</dbReference>
<feature type="domain" description="Partial AB-hydrolase lipase" evidence="11">
    <location>
        <begin position="27"/>
        <end position="86"/>
    </location>
</feature>
<dbReference type="PANTHER" id="PTHR11005">
    <property type="entry name" value="LYSOSOMAL ACID LIPASE-RELATED"/>
    <property type="match status" value="1"/>
</dbReference>
<dbReference type="InterPro" id="IPR025483">
    <property type="entry name" value="Lipase_euk"/>
</dbReference>
<dbReference type="Pfam" id="PF04083">
    <property type="entry name" value="Abhydro_lipase"/>
    <property type="match status" value="1"/>
</dbReference>
<keyword evidence="9" id="KW-0472">Membrane</keyword>
<keyword evidence="9" id="KW-0812">Transmembrane</keyword>
<evidence type="ECO:0000256" key="7">
    <source>
        <dbReference type="PIRNR" id="PIRNR000862"/>
    </source>
</evidence>
<comment type="similarity">
    <text evidence="1 7">Belongs to the AB hydrolase superfamily. Lipase family.</text>
</comment>
<keyword evidence="2 10" id="KW-0732">Signal</keyword>
<feature type="active site" description="Nucleophile" evidence="8">
    <location>
        <position position="163"/>
    </location>
</feature>
<evidence type="ECO:0000313" key="12">
    <source>
        <dbReference type="EMBL" id="CAH0560470.1"/>
    </source>
</evidence>
<evidence type="ECO:0000256" key="3">
    <source>
        <dbReference type="ARBA" id="ARBA00022801"/>
    </source>
</evidence>
<evidence type="ECO:0000256" key="2">
    <source>
        <dbReference type="ARBA" id="ARBA00022729"/>
    </source>
</evidence>
<dbReference type="Proteomes" id="UP001154078">
    <property type="component" value="Chromosome 7"/>
</dbReference>
<keyword evidence="13" id="KW-1185">Reference proteome</keyword>
<keyword evidence="5" id="KW-0443">Lipid metabolism</keyword>
<dbReference type="FunFam" id="3.40.50.1820:FF:000057">
    <property type="entry name" value="Lipase"/>
    <property type="match status" value="1"/>
</dbReference>
<evidence type="ECO:0000256" key="9">
    <source>
        <dbReference type="SAM" id="Phobius"/>
    </source>
</evidence>
<proteinExistence type="inferred from homology"/>
<evidence type="ECO:0000256" key="1">
    <source>
        <dbReference type="ARBA" id="ARBA00010701"/>
    </source>
</evidence>
<keyword evidence="3 7" id="KW-0378">Hydrolase</keyword>
<feature type="chain" id="PRO_5040420395" description="Lipase" evidence="10">
    <location>
        <begin position="18"/>
        <end position="423"/>
    </location>
</feature>
<name>A0A9P0BEN1_BRAAE</name>
<gene>
    <name evidence="12" type="ORF">MELIAE_LOCUS10217</name>
</gene>
<dbReference type="SUPFAM" id="SSF53474">
    <property type="entry name" value="alpha/beta-Hydrolases"/>
    <property type="match status" value="1"/>
</dbReference>
<organism evidence="12 13">
    <name type="scientific">Brassicogethes aeneus</name>
    <name type="common">Rape pollen beetle</name>
    <name type="synonym">Meligethes aeneus</name>
    <dbReference type="NCBI Taxonomy" id="1431903"/>
    <lineage>
        <taxon>Eukaryota</taxon>
        <taxon>Metazoa</taxon>
        <taxon>Ecdysozoa</taxon>
        <taxon>Arthropoda</taxon>
        <taxon>Hexapoda</taxon>
        <taxon>Insecta</taxon>
        <taxon>Pterygota</taxon>
        <taxon>Neoptera</taxon>
        <taxon>Endopterygota</taxon>
        <taxon>Coleoptera</taxon>
        <taxon>Polyphaga</taxon>
        <taxon>Cucujiformia</taxon>
        <taxon>Nitidulidae</taxon>
        <taxon>Meligethinae</taxon>
        <taxon>Brassicogethes</taxon>
    </lineage>
</organism>
<evidence type="ECO:0000256" key="4">
    <source>
        <dbReference type="ARBA" id="ARBA00022963"/>
    </source>
</evidence>
<feature type="active site" description="Charge relay system" evidence="8">
    <location>
        <position position="339"/>
    </location>
</feature>
<evidence type="ECO:0000259" key="11">
    <source>
        <dbReference type="Pfam" id="PF04083"/>
    </source>
</evidence>
<evidence type="ECO:0000256" key="8">
    <source>
        <dbReference type="PIRSR" id="PIRSR000862-1"/>
    </source>
</evidence>
<dbReference type="AlphaFoldDB" id="A0A9P0BEN1"/>
<evidence type="ECO:0000256" key="10">
    <source>
        <dbReference type="SAM" id="SignalP"/>
    </source>
</evidence>
<keyword evidence="4 7" id="KW-0442">Lipid degradation</keyword>
<protein>
    <recommendedName>
        <fullName evidence="7">Lipase</fullName>
    </recommendedName>
</protein>
<sequence>MLHFTLICLVFFGLSNGLDPDDIGIDIVEYLKRHNYQIESHFVTTEDNYILQMHRITNKDGNFQKNGKPPVLLVHGLGSSSMDFVNYGSEKSIGLMLADRGYDVWLGNCRGNTWSRNHTNLNIDDRKFWDYSFHEIGYYDLPAKIDYIINKTGKPKLSYIGHSQGCTSFLVMCATRPEYNDKINIMAALAPPSYMHNISNAALQFAFKPAVNLALGLILEILKWKDVMPHTDSFTQFGKTVCVENSKYNVICKELYFFMGGRDEEQFDLSILPVVFSSDPAGASWKQLMHYGQEIYSGYFRPYDHGIIKNRIIYHQDIPPSYNTALITAPVALYYGIADNLVSYTDVERLAKELPNLVRSTLLQNNFTHLDFLWAKDVATLVNNDLIALLNLENGLTDDSTIILPNSLVVIVFICLSVLFNLY</sequence>
<reference evidence="12" key="1">
    <citation type="submission" date="2021-12" db="EMBL/GenBank/DDBJ databases">
        <authorList>
            <person name="King R."/>
        </authorList>
    </citation>
    <scope>NUCLEOTIDE SEQUENCE</scope>
</reference>
<feature type="signal peptide" evidence="10">
    <location>
        <begin position="1"/>
        <end position="17"/>
    </location>
</feature>